<dbReference type="RefSeq" id="WP_107014566.1">
    <property type="nucleotide sequence ID" value="NZ_KZ679038.1"/>
</dbReference>
<feature type="binding site" evidence="3">
    <location>
        <position position="113"/>
    </location>
    <ligand>
        <name>phosphoenolpyruvate</name>
        <dbReference type="ChEBI" id="CHEBI:58702"/>
    </ligand>
</feature>
<evidence type="ECO:0000256" key="1">
    <source>
        <dbReference type="ARBA" id="ARBA00008911"/>
    </source>
</evidence>
<keyword evidence="3" id="KW-0464">Manganese</keyword>
<dbReference type="GO" id="GO:0003849">
    <property type="term" value="F:3-deoxy-7-phosphoheptulonate synthase activity"/>
    <property type="evidence" value="ECO:0007669"/>
    <property type="project" value="UniProtKB-EC"/>
</dbReference>
<keyword evidence="4" id="KW-0057">Aromatic amino acid biosynthesis</keyword>
<dbReference type="GO" id="GO:0009423">
    <property type="term" value="P:chorismate biosynthetic process"/>
    <property type="evidence" value="ECO:0007669"/>
    <property type="project" value="UniProtKB-UniPathway"/>
</dbReference>
<evidence type="ECO:0000256" key="3">
    <source>
        <dbReference type="PIRSR" id="PIRSR602480-1"/>
    </source>
</evidence>
<keyword evidence="3" id="KW-0104">Cadmium</keyword>
<dbReference type="OrthoDB" id="9766852at2"/>
<feature type="binding site" evidence="3">
    <location>
        <position position="312"/>
    </location>
    <ligand>
        <name>Mn(2+)</name>
        <dbReference type="ChEBI" id="CHEBI:29035"/>
    </ligand>
</feature>
<gene>
    <name evidence="6" type="ORF">C6Y14_01400</name>
</gene>
<dbReference type="AlphaFoldDB" id="A0A2P8QEY0"/>
<name>A0A2P8QEY0_9ACTN</name>
<dbReference type="Pfam" id="PF01474">
    <property type="entry name" value="DAHP_synth_2"/>
    <property type="match status" value="2"/>
</dbReference>
<evidence type="ECO:0000313" key="7">
    <source>
        <dbReference type="Proteomes" id="UP000240429"/>
    </source>
</evidence>
<keyword evidence="2 4" id="KW-0808">Transferase</keyword>
<feature type="region of interest" description="Disordered" evidence="5">
    <location>
        <begin position="1"/>
        <end position="23"/>
    </location>
</feature>
<dbReference type="EMBL" id="PYBJ01000001">
    <property type="protein sequence ID" value="PSM44810.1"/>
    <property type="molecule type" value="Genomic_DNA"/>
</dbReference>
<dbReference type="Proteomes" id="UP000240429">
    <property type="component" value="Unassembled WGS sequence"/>
</dbReference>
<dbReference type="UniPathway" id="UPA00053">
    <property type="reaction ID" value="UER00084"/>
</dbReference>
<feature type="binding site" evidence="3">
    <location>
        <position position="249"/>
    </location>
    <ligand>
        <name>phosphoenolpyruvate</name>
        <dbReference type="ChEBI" id="CHEBI:58702"/>
    </ligand>
</feature>
<proteinExistence type="inferred from homology"/>
<comment type="caution">
    <text evidence="6">The sequence shown here is derived from an EMBL/GenBank/DDBJ whole genome shotgun (WGS) entry which is preliminary data.</text>
</comment>
<dbReference type="Gene3D" id="3.20.20.70">
    <property type="entry name" value="Aldolase class I"/>
    <property type="match status" value="1"/>
</dbReference>
<feature type="binding site" evidence="3">
    <location>
        <position position="74"/>
    </location>
    <ligand>
        <name>Mn(2+)</name>
        <dbReference type="ChEBI" id="CHEBI:29035"/>
    </ligand>
</feature>
<dbReference type="PANTHER" id="PTHR21337">
    <property type="entry name" value="PHOSPHO-2-DEHYDRO-3-DEOXYHEPTONATE ALDOLASE 1, 2"/>
    <property type="match status" value="1"/>
</dbReference>
<feature type="binding site" evidence="3">
    <location>
        <position position="353"/>
    </location>
    <ligand>
        <name>Mn(2+)</name>
        <dbReference type="ChEBI" id="CHEBI:29035"/>
    </ligand>
</feature>
<comment type="similarity">
    <text evidence="1 4">Belongs to the class-II DAHP synthase family.</text>
</comment>
<dbReference type="SUPFAM" id="SSF51569">
    <property type="entry name" value="Aldolase"/>
    <property type="match status" value="1"/>
</dbReference>
<dbReference type="GO" id="GO:0009073">
    <property type="term" value="P:aromatic amino acid family biosynthetic process"/>
    <property type="evidence" value="ECO:0007669"/>
    <property type="project" value="UniProtKB-KW"/>
</dbReference>
<comment type="pathway">
    <text evidence="4">Metabolic intermediate biosynthesis; chorismate biosynthesis; chorismate from D-erythrose 4-phosphate and phosphoenolpyruvate: step 1/7.</text>
</comment>
<sequence length="400" mass="42817">MTGDGARGTPRPPWPAGAEAAQQPDWATHPAYEPSCAELASAPALVTPEELARLRRALAVVAGGGAVMLQLGDCAESFEETDADQVRAKTAVLHALADEVADGTGLPVLRVGRIGGQFAKPRTLPHEEVGGVLLPAFRGHLVNGESPTPEARAHDPRRMVRAYEASAGVLGALARERDQRTRRSTEFVDGPWASHDALVVDYEARLVRTEGGRRFLGSTHLPWLGDRTRAPDSAHVRLLASVVNPVALKLGPSITAAELGEVCAQLDPYGIPGRLTLIVRMGAERVPGLLPPLVAAVRDAGHRPVWLSDPMHGNTVREAGRKTRRLTDIVDEASRCKRVLEGAGEHPGGLHLEVAASDVTECLGGKVDGVDRLDERYTTLCDPRLNPDQAAELMRAWVRA</sequence>
<keyword evidence="3" id="KW-0170">Cobalt</keyword>
<evidence type="ECO:0000256" key="4">
    <source>
        <dbReference type="RuleBase" id="RU363071"/>
    </source>
</evidence>
<feature type="binding site" evidence="3">
    <location>
        <position position="280"/>
    </location>
    <ligand>
        <name>phosphoenolpyruvate</name>
        <dbReference type="ChEBI" id="CHEBI:58702"/>
    </ligand>
</feature>
<evidence type="ECO:0000313" key="6">
    <source>
        <dbReference type="EMBL" id="PSM44810.1"/>
    </source>
</evidence>
<evidence type="ECO:0000256" key="2">
    <source>
        <dbReference type="ARBA" id="ARBA00022679"/>
    </source>
</evidence>
<accession>A0A2P8QEY0</accession>
<dbReference type="InterPro" id="IPR002480">
    <property type="entry name" value="DAHP_synth_2"/>
</dbReference>
<organism evidence="6 7">
    <name type="scientific">Streptomyces dioscori</name>
    <dbReference type="NCBI Taxonomy" id="2109333"/>
    <lineage>
        <taxon>Bacteria</taxon>
        <taxon>Bacillati</taxon>
        <taxon>Actinomycetota</taxon>
        <taxon>Actinomycetes</taxon>
        <taxon>Kitasatosporales</taxon>
        <taxon>Streptomycetaceae</taxon>
        <taxon>Streptomyces</taxon>
        <taxon>Streptomyces aurantiacus group</taxon>
    </lineage>
</organism>
<reference evidence="6 7" key="1">
    <citation type="submission" date="2018-03" db="EMBL/GenBank/DDBJ databases">
        <title>Streptomyces dioscori sp. nov., a novel endophytic actinobacterium isolated from bulbil of Dioscorea bulbifera L.</title>
        <authorList>
            <person name="Zhikuan W."/>
        </authorList>
    </citation>
    <scope>NUCLEOTIDE SEQUENCE [LARGE SCALE GENOMIC DNA]</scope>
    <source>
        <strain evidence="6 7">A217</strain>
    </source>
</reference>
<dbReference type="GO" id="GO:0008652">
    <property type="term" value="P:amino acid biosynthetic process"/>
    <property type="evidence" value="ECO:0007669"/>
    <property type="project" value="UniProtKB-KW"/>
</dbReference>
<dbReference type="PANTHER" id="PTHR21337:SF0">
    <property type="entry name" value="PHOSPHO-2-DEHYDRO-3-DEOXYHEPTONATE ALDOLASE"/>
    <property type="match status" value="1"/>
</dbReference>
<dbReference type="EC" id="2.5.1.54" evidence="4"/>
<comment type="cofactor">
    <cofactor evidence="3">
        <name>Mn(2+)</name>
        <dbReference type="ChEBI" id="CHEBI:29035"/>
    </cofactor>
    <cofactor evidence="3">
        <name>Co(2+)</name>
        <dbReference type="ChEBI" id="CHEBI:48828"/>
    </cofactor>
    <cofactor evidence="3">
        <name>Cd(2+)</name>
        <dbReference type="ChEBI" id="CHEBI:48775"/>
    </cofactor>
    <text evidence="3">Binds 1 divalent cation per subunit. The enzyme is active with manganese, cobalt or cadmium ions.</text>
</comment>
<protein>
    <recommendedName>
        <fullName evidence="4">Phospho-2-dehydro-3-deoxyheptonate aldolase</fullName>
        <ecNumber evidence="4">2.5.1.54</ecNumber>
    </recommendedName>
</protein>
<evidence type="ECO:0000256" key="5">
    <source>
        <dbReference type="SAM" id="MobiDB-lite"/>
    </source>
</evidence>
<dbReference type="InterPro" id="IPR013785">
    <property type="entry name" value="Aldolase_TIM"/>
</dbReference>
<comment type="catalytic activity">
    <reaction evidence="4">
        <text>D-erythrose 4-phosphate + phosphoenolpyruvate + H2O = 7-phospho-2-dehydro-3-deoxy-D-arabino-heptonate + phosphate</text>
        <dbReference type="Rhea" id="RHEA:14717"/>
        <dbReference type="ChEBI" id="CHEBI:15377"/>
        <dbReference type="ChEBI" id="CHEBI:16897"/>
        <dbReference type="ChEBI" id="CHEBI:43474"/>
        <dbReference type="ChEBI" id="CHEBI:58394"/>
        <dbReference type="ChEBI" id="CHEBI:58702"/>
        <dbReference type="EC" id="2.5.1.54"/>
    </reaction>
</comment>
<keyword evidence="7" id="KW-1185">Reference proteome</keyword>
<keyword evidence="4" id="KW-0028">Amino-acid biosynthesis</keyword>
<feature type="binding site" evidence="3">
    <location>
        <position position="382"/>
    </location>
    <ligand>
        <name>Mn(2+)</name>
        <dbReference type="ChEBI" id="CHEBI:29035"/>
    </ligand>
</feature>